<dbReference type="EMBL" id="CAUYUJ010004892">
    <property type="protein sequence ID" value="CAK0811429.1"/>
    <property type="molecule type" value="Genomic_DNA"/>
</dbReference>
<feature type="compositionally biased region" description="Pro residues" evidence="1">
    <location>
        <begin position="119"/>
        <end position="129"/>
    </location>
</feature>
<feature type="compositionally biased region" description="Acidic residues" evidence="1">
    <location>
        <begin position="17"/>
        <end position="27"/>
    </location>
</feature>
<proteinExistence type="predicted"/>
<reference evidence="2" key="1">
    <citation type="submission" date="2023-10" db="EMBL/GenBank/DDBJ databases">
        <authorList>
            <person name="Chen Y."/>
            <person name="Shah S."/>
            <person name="Dougan E. K."/>
            <person name="Thang M."/>
            <person name="Chan C."/>
        </authorList>
    </citation>
    <scope>NUCLEOTIDE SEQUENCE [LARGE SCALE GENOMIC DNA]</scope>
</reference>
<evidence type="ECO:0000313" key="3">
    <source>
        <dbReference type="Proteomes" id="UP001189429"/>
    </source>
</evidence>
<feature type="region of interest" description="Disordered" evidence="1">
    <location>
        <begin position="364"/>
        <end position="414"/>
    </location>
</feature>
<comment type="caution">
    <text evidence="2">The sequence shown here is derived from an EMBL/GenBank/DDBJ whole genome shotgun (WGS) entry which is preliminary data.</text>
</comment>
<feature type="non-terminal residue" evidence="2">
    <location>
        <position position="1"/>
    </location>
</feature>
<organism evidence="2 3">
    <name type="scientific">Prorocentrum cordatum</name>
    <dbReference type="NCBI Taxonomy" id="2364126"/>
    <lineage>
        <taxon>Eukaryota</taxon>
        <taxon>Sar</taxon>
        <taxon>Alveolata</taxon>
        <taxon>Dinophyceae</taxon>
        <taxon>Prorocentrales</taxon>
        <taxon>Prorocentraceae</taxon>
        <taxon>Prorocentrum</taxon>
    </lineage>
</organism>
<feature type="region of interest" description="Disordered" evidence="1">
    <location>
        <begin position="1"/>
        <end position="68"/>
    </location>
</feature>
<protein>
    <submittedName>
        <fullName evidence="2">Uncharacterized protein</fullName>
    </submittedName>
</protein>
<evidence type="ECO:0000256" key="1">
    <source>
        <dbReference type="SAM" id="MobiDB-lite"/>
    </source>
</evidence>
<keyword evidence="3" id="KW-1185">Reference proteome</keyword>
<sequence length="857" mass="93472">GACNEPQQGRPPQPLPEELEAAADAAEEAAPVPPEEEPSASAEVAAEAAEDEPGDGESWARAESVKKEARGAVDSLLEDLDLHDVLVGGGLHQTGDCVGASPSPAPSPTAGRSDRVDAAPPPPPPPAPHPESEPRKDMKRKGSRRPCPVCNEVHDKMPANSPYCYNHKEIVEFAWHQASNLPTAQEREQAKQYFMHCRDKDPVKFTQLILDAEQHAGERRGRGFKRKWLDWSQYTERTAVKKEVEDAGKLKWCDYVDWTYYYTVKRMKPRSASDEEWKEAIEKTKGTEWQRGTGDTVEILVKKGDYVSYKQALSLTQEWATGEKQKKNPTEADYKKAMEKIKTGHASFSDSIFKGLTGSAAAASAAPHGDHHVGSGGFVELGADDGEPKKQRKQKHEPVPLSAEGGGPSSKKKGVILGSQQLKAQGSLKNSLDAELAHWAGSGANAAVPDLVEQGIRDSKHKIKDDAIHSEVCEGHLFSLKIRLDVLKAIHVADLQNVIRGFDNKSKAQLPVPVDRLADVKDIKSRIAGMMETETKEALKTSEASIQQLINYISQVRSAVMVGIKDLGTAVTQYYKRIEREEKTAQAQKEITKYTDMADFAQKGNDGRDPYIIANADKIKSYIEQAGNIKAGMASFTAAFTDSAQATITGRASCPLNASSGAVSSLKSMMRQCAPRTPETLLVEDKIPTLGTSFSGALDTHRSAYFEHLGLGSIRYGISGTRDLVIFKYDSLAHAFPGEGPFNMLKQLCQVPVEKVKPILELGVFVRVPPGSLLVVPPAHIILEEGYKKQQTIGLRVSFMDLRQKNIYSKFIACIQESDPKFAQLPTMTKVVKALDGLAKLSSESAGSRDGCPMASA</sequence>
<dbReference type="Proteomes" id="UP001189429">
    <property type="component" value="Unassembled WGS sequence"/>
</dbReference>
<feature type="compositionally biased region" description="Basic and acidic residues" evidence="1">
    <location>
        <begin position="58"/>
        <end position="68"/>
    </location>
</feature>
<evidence type="ECO:0000313" key="2">
    <source>
        <dbReference type="EMBL" id="CAK0811429.1"/>
    </source>
</evidence>
<feature type="non-terminal residue" evidence="2">
    <location>
        <position position="857"/>
    </location>
</feature>
<accession>A0ABN9R101</accession>
<name>A0ABN9R101_9DINO</name>
<feature type="region of interest" description="Disordered" evidence="1">
    <location>
        <begin position="95"/>
        <end position="150"/>
    </location>
</feature>
<gene>
    <name evidence="2" type="ORF">PCOR1329_LOCUS16053</name>
</gene>